<evidence type="ECO:0000259" key="2">
    <source>
        <dbReference type="SMART" id="SM00060"/>
    </source>
</evidence>
<proteinExistence type="predicted"/>
<dbReference type="InterPro" id="IPR036116">
    <property type="entry name" value="FN3_sf"/>
</dbReference>
<keyword evidence="4" id="KW-1185">Reference proteome</keyword>
<name>X6M9C0_RETFI</name>
<evidence type="ECO:0000313" key="3">
    <source>
        <dbReference type="EMBL" id="ETO09615.1"/>
    </source>
</evidence>
<sequence>MYSTTTSGYPEYKLLELPDQTPAVENVRIWCDEEQWLFSHNDISLYSGKGTCVLSGDLPPSSGWEAIKGEYPGPGVRLDSLKTQKKDQFFEDDPYKFSPFHILKYTFNVSEKLGFALKLIESHDQFVAVQSVEEDSQAHKFDLQPGDILVSIGTEDLSGVKVISEVNKTIEDYVNMTLSKVKGGASDAQAQIVLTFAREKRVFRVCMVQRGGTKEVDGKYTISGQENGALKFVKNEDPSFRICRIYLHEKQGKVLFVLPSLIICDSTPAKGGKGKRGGKRKNRNKYTKKKKNITIINKDEAIWALRKENQDYYIVLAAAKDELPPECGWEAVDPHGLWPGPGLTYYDVNITPPNKPVIESVKPNPGAVQIRFVCDEESRRPKVCPHMDVWYEVECRHVPQPTSSSSSSSSTNAHERSFQSTSLETTMARKVVFADGVEAGNGVEDNKVVMFEDKEKRSRTITVKSSPVVFSKLINGEDYVFTVRTCNQVSSSTSAPSKKITPLKLPPKPRIVNIRGQPNELIVDFSCPNAKAKDVQASFEVIVTPSVDESLQLYKIKDGRLIVSDDDTKPIRLCGLTNGQTYKITIVSVNTVGVSYSEPESAYPSLAPPEPKLISVISGNREMIVHFECVGYYLCLFDFFFFTVVN</sequence>
<feature type="non-terminal residue" evidence="3">
    <location>
        <position position="646"/>
    </location>
</feature>
<feature type="domain" description="Fibronectin type-III" evidence="2">
    <location>
        <begin position="350"/>
        <end position="492"/>
    </location>
</feature>
<protein>
    <recommendedName>
        <fullName evidence="2">Fibronectin type-III domain-containing protein</fullName>
    </recommendedName>
</protein>
<organism evidence="3 4">
    <name type="scientific">Reticulomyxa filosa</name>
    <dbReference type="NCBI Taxonomy" id="46433"/>
    <lineage>
        <taxon>Eukaryota</taxon>
        <taxon>Sar</taxon>
        <taxon>Rhizaria</taxon>
        <taxon>Retaria</taxon>
        <taxon>Foraminifera</taxon>
        <taxon>Monothalamids</taxon>
        <taxon>Reticulomyxidae</taxon>
        <taxon>Reticulomyxa</taxon>
    </lineage>
</organism>
<evidence type="ECO:0000256" key="1">
    <source>
        <dbReference type="SAM" id="MobiDB-lite"/>
    </source>
</evidence>
<dbReference type="AlphaFoldDB" id="X6M9C0"/>
<feature type="domain" description="Fibronectin type-III" evidence="2">
    <location>
        <begin position="506"/>
        <end position="595"/>
    </location>
</feature>
<dbReference type="InterPro" id="IPR036034">
    <property type="entry name" value="PDZ_sf"/>
</dbReference>
<dbReference type="SUPFAM" id="SSF50156">
    <property type="entry name" value="PDZ domain-like"/>
    <property type="match status" value="1"/>
</dbReference>
<reference evidence="3 4" key="1">
    <citation type="journal article" date="2013" name="Curr. Biol.">
        <title>The Genome of the Foraminiferan Reticulomyxa filosa.</title>
        <authorList>
            <person name="Glockner G."/>
            <person name="Hulsmann N."/>
            <person name="Schleicher M."/>
            <person name="Noegel A.A."/>
            <person name="Eichinger L."/>
            <person name="Gallinger C."/>
            <person name="Pawlowski J."/>
            <person name="Sierra R."/>
            <person name="Euteneuer U."/>
            <person name="Pillet L."/>
            <person name="Moustafa A."/>
            <person name="Platzer M."/>
            <person name="Groth M."/>
            <person name="Szafranski K."/>
            <person name="Schliwa M."/>
        </authorList>
    </citation>
    <scope>NUCLEOTIDE SEQUENCE [LARGE SCALE GENOMIC DNA]</scope>
</reference>
<gene>
    <name evidence="3" type="ORF">RFI_27762</name>
</gene>
<dbReference type="SMART" id="SM00060">
    <property type="entry name" value="FN3"/>
    <property type="match status" value="2"/>
</dbReference>
<comment type="caution">
    <text evidence="3">The sequence shown here is derived from an EMBL/GenBank/DDBJ whole genome shotgun (WGS) entry which is preliminary data.</text>
</comment>
<dbReference type="InterPro" id="IPR003961">
    <property type="entry name" value="FN3_dom"/>
</dbReference>
<dbReference type="EMBL" id="ASPP01023976">
    <property type="protein sequence ID" value="ETO09615.1"/>
    <property type="molecule type" value="Genomic_DNA"/>
</dbReference>
<dbReference type="Proteomes" id="UP000023152">
    <property type="component" value="Unassembled WGS sequence"/>
</dbReference>
<evidence type="ECO:0000313" key="4">
    <source>
        <dbReference type="Proteomes" id="UP000023152"/>
    </source>
</evidence>
<dbReference type="Gene3D" id="2.30.42.10">
    <property type="match status" value="1"/>
</dbReference>
<feature type="region of interest" description="Disordered" evidence="1">
    <location>
        <begin position="400"/>
        <end position="421"/>
    </location>
</feature>
<accession>X6M9C0</accession>
<dbReference type="SUPFAM" id="SSF49265">
    <property type="entry name" value="Fibronectin type III"/>
    <property type="match status" value="1"/>
</dbReference>